<dbReference type="AlphaFoldDB" id="A0A918NYH0"/>
<reference evidence="1" key="2">
    <citation type="submission" date="2020-09" db="EMBL/GenBank/DDBJ databases">
        <authorList>
            <person name="Sun Q."/>
            <person name="Kim S."/>
        </authorList>
    </citation>
    <scope>NUCLEOTIDE SEQUENCE</scope>
    <source>
        <strain evidence="1">KCTC 32182</strain>
    </source>
</reference>
<evidence type="ECO:0000313" key="2">
    <source>
        <dbReference type="Proteomes" id="UP000645257"/>
    </source>
</evidence>
<comment type="caution">
    <text evidence="1">The sequence shown here is derived from an EMBL/GenBank/DDBJ whole genome shotgun (WGS) entry which is preliminary data.</text>
</comment>
<organism evidence="1 2">
    <name type="scientific">Paludibacterium paludis</name>
    <dbReference type="NCBI Taxonomy" id="1225769"/>
    <lineage>
        <taxon>Bacteria</taxon>
        <taxon>Pseudomonadati</taxon>
        <taxon>Pseudomonadota</taxon>
        <taxon>Betaproteobacteria</taxon>
        <taxon>Neisseriales</taxon>
        <taxon>Chromobacteriaceae</taxon>
        <taxon>Paludibacterium</taxon>
    </lineage>
</organism>
<reference evidence="1" key="1">
    <citation type="journal article" date="2014" name="Int. J. Syst. Evol. Microbiol.">
        <title>Complete genome sequence of Corynebacterium casei LMG S-19264T (=DSM 44701T), isolated from a smear-ripened cheese.</title>
        <authorList>
            <consortium name="US DOE Joint Genome Institute (JGI-PGF)"/>
            <person name="Walter F."/>
            <person name="Albersmeier A."/>
            <person name="Kalinowski J."/>
            <person name="Ruckert C."/>
        </authorList>
    </citation>
    <scope>NUCLEOTIDE SEQUENCE</scope>
    <source>
        <strain evidence="1">KCTC 32182</strain>
    </source>
</reference>
<dbReference type="Proteomes" id="UP000645257">
    <property type="component" value="Unassembled WGS sequence"/>
</dbReference>
<dbReference type="EMBL" id="BMYX01000001">
    <property type="protein sequence ID" value="GGY05372.1"/>
    <property type="molecule type" value="Genomic_DNA"/>
</dbReference>
<protein>
    <submittedName>
        <fullName evidence="1">Uncharacterized protein</fullName>
    </submittedName>
</protein>
<keyword evidence="2" id="KW-1185">Reference proteome</keyword>
<evidence type="ECO:0000313" key="1">
    <source>
        <dbReference type="EMBL" id="GGY05372.1"/>
    </source>
</evidence>
<name>A0A918NYH0_9NEIS</name>
<accession>A0A918NYH0</accession>
<proteinExistence type="predicted"/>
<gene>
    <name evidence="1" type="ORF">GCM10011289_05010</name>
</gene>
<sequence length="74" mass="8057">MPTMRGMPAEGGTATRHTMHMVNKGLPRVSQGSRVSSLQRDTGLHLSQAFARAKRAYFLTPGIADIGRFDFPAV</sequence>